<evidence type="ECO:0000313" key="1">
    <source>
        <dbReference type="EMBL" id="JAE37508.1"/>
    </source>
</evidence>
<accession>A0A0A9HX93</accession>
<name>A0A0A9HX93_ARUDO</name>
<reference evidence="1" key="1">
    <citation type="submission" date="2014-09" db="EMBL/GenBank/DDBJ databases">
        <authorList>
            <person name="Magalhaes I.L.F."/>
            <person name="Oliveira U."/>
            <person name="Santos F.R."/>
            <person name="Vidigal T.H.D.A."/>
            <person name="Brescovit A.D."/>
            <person name="Santos A.J."/>
        </authorList>
    </citation>
    <scope>NUCLEOTIDE SEQUENCE</scope>
    <source>
        <tissue evidence="1">Shoot tissue taken approximately 20 cm above the soil surface</tissue>
    </source>
</reference>
<reference evidence="1" key="2">
    <citation type="journal article" date="2015" name="Data Brief">
        <title>Shoot transcriptome of the giant reed, Arundo donax.</title>
        <authorList>
            <person name="Barrero R.A."/>
            <person name="Guerrero F.D."/>
            <person name="Moolhuijzen P."/>
            <person name="Goolsby J.A."/>
            <person name="Tidwell J."/>
            <person name="Bellgard S.E."/>
            <person name="Bellgard M.I."/>
        </authorList>
    </citation>
    <scope>NUCLEOTIDE SEQUENCE</scope>
    <source>
        <tissue evidence="1">Shoot tissue taken approximately 20 cm above the soil surface</tissue>
    </source>
</reference>
<proteinExistence type="predicted"/>
<dbReference type="AlphaFoldDB" id="A0A0A9HX93"/>
<sequence length="32" mass="3765">MPIQVCLTCARSCYHRQVSNVWSSPQWRRGSQ</sequence>
<dbReference type="EMBL" id="GBRH01160388">
    <property type="protein sequence ID" value="JAE37508.1"/>
    <property type="molecule type" value="Transcribed_RNA"/>
</dbReference>
<organism evidence="1">
    <name type="scientific">Arundo donax</name>
    <name type="common">Giant reed</name>
    <name type="synonym">Donax arundinaceus</name>
    <dbReference type="NCBI Taxonomy" id="35708"/>
    <lineage>
        <taxon>Eukaryota</taxon>
        <taxon>Viridiplantae</taxon>
        <taxon>Streptophyta</taxon>
        <taxon>Embryophyta</taxon>
        <taxon>Tracheophyta</taxon>
        <taxon>Spermatophyta</taxon>
        <taxon>Magnoliopsida</taxon>
        <taxon>Liliopsida</taxon>
        <taxon>Poales</taxon>
        <taxon>Poaceae</taxon>
        <taxon>PACMAD clade</taxon>
        <taxon>Arundinoideae</taxon>
        <taxon>Arundineae</taxon>
        <taxon>Arundo</taxon>
    </lineage>
</organism>
<protein>
    <submittedName>
        <fullName evidence="1">Uncharacterized protein</fullName>
    </submittedName>
</protein>